<comment type="caution">
    <text evidence="1">The sequence shown here is derived from an EMBL/GenBank/DDBJ whole genome shotgun (WGS) entry which is preliminary data.</text>
</comment>
<organism evidence="1 2">
    <name type="scientific">Funiculus sociatus GB2-A5</name>
    <dbReference type="NCBI Taxonomy" id="2933946"/>
    <lineage>
        <taxon>Bacteria</taxon>
        <taxon>Bacillati</taxon>
        <taxon>Cyanobacteriota</taxon>
        <taxon>Cyanophyceae</taxon>
        <taxon>Coleofasciculales</taxon>
        <taxon>Coleofasciculaceae</taxon>
        <taxon>Funiculus</taxon>
    </lineage>
</organism>
<reference evidence="1 2" key="1">
    <citation type="submission" date="2022-04" db="EMBL/GenBank/DDBJ databases">
        <title>Positive selection, recombination, and allopatry shape intraspecific diversity of widespread and dominant cyanobacteria.</title>
        <authorList>
            <person name="Wei J."/>
            <person name="Shu W."/>
            <person name="Hu C."/>
        </authorList>
    </citation>
    <scope>NUCLEOTIDE SEQUENCE [LARGE SCALE GENOMIC DNA]</scope>
    <source>
        <strain evidence="1 2">GB2-A5</strain>
    </source>
</reference>
<accession>A0ABV0JL49</accession>
<dbReference type="Proteomes" id="UP001442494">
    <property type="component" value="Unassembled WGS sequence"/>
</dbReference>
<keyword evidence="2" id="KW-1185">Reference proteome</keyword>
<evidence type="ECO:0000313" key="1">
    <source>
        <dbReference type="EMBL" id="MEP0864164.1"/>
    </source>
</evidence>
<gene>
    <name evidence="1" type="ORF">NDI37_06755</name>
</gene>
<evidence type="ECO:0000313" key="2">
    <source>
        <dbReference type="Proteomes" id="UP001442494"/>
    </source>
</evidence>
<name>A0ABV0JL49_9CYAN</name>
<sequence length="78" mass="8883">MLLTRSSMLDLRGGGTMIGTRSLPNKNTDTKRDRRLIPIIFRNITPKPSPEAGKRGRVQYLRLINCKIRTAKGFRLSQ</sequence>
<protein>
    <submittedName>
        <fullName evidence="1">Uncharacterized protein</fullName>
    </submittedName>
</protein>
<dbReference type="EMBL" id="JAMPKK010000010">
    <property type="protein sequence ID" value="MEP0864164.1"/>
    <property type="molecule type" value="Genomic_DNA"/>
</dbReference>
<dbReference type="RefSeq" id="WP_190428258.1">
    <property type="nucleotide sequence ID" value="NZ_JAMPKK010000010.1"/>
</dbReference>
<proteinExistence type="predicted"/>